<organism evidence="1 2">
    <name type="scientific">Niabella drilacis (strain DSM 25811 / CCM 8410 / CCUG 62505 / LMG 26954 / E90)</name>
    <dbReference type="NCBI Taxonomy" id="1285928"/>
    <lineage>
        <taxon>Bacteria</taxon>
        <taxon>Pseudomonadati</taxon>
        <taxon>Bacteroidota</taxon>
        <taxon>Chitinophagia</taxon>
        <taxon>Chitinophagales</taxon>
        <taxon>Chitinophagaceae</taxon>
        <taxon>Niabella</taxon>
    </lineage>
</organism>
<dbReference type="EMBL" id="FMZO01000006">
    <property type="protein sequence ID" value="SDD10107.1"/>
    <property type="molecule type" value="Genomic_DNA"/>
</dbReference>
<gene>
    <name evidence="1" type="ORF">SAMN04487894_10626</name>
</gene>
<evidence type="ECO:0000313" key="1">
    <source>
        <dbReference type="EMBL" id="SDD10107.1"/>
    </source>
</evidence>
<dbReference type="AlphaFoldDB" id="A0A1G6S1R0"/>
<accession>A0A1G6S1R0</accession>
<name>A0A1G6S1R0_NIADE</name>
<dbReference type="RefSeq" id="WP_090390359.1">
    <property type="nucleotide sequence ID" value="NZ_FMZO01000006.1"/>
</dbReference>
<reference evidence="2" key="1">
    <citation type="submission" date="2016-10" db="EMBL/GenBank/DDBJ databases">
        <authorList>
            <person name="Varghese N."/>
            <person name="Submissions S."/>
        </authorList>
    </citation>
    <scope>NUCLEOTIDE SEQUENCE [LARGE SCALE GENOMIC DNA]</scope>
    <source>
        <strain evidence="2">DSM 25811 / CCM 8410 / LMG 26954 / E90</strain>
    </source>
</reference>
<keyword evidence="2" id="KW-1185">Reference proteome</keyword>
<dbReference type="STRING" id="1285928.SAMN04487894_10626"/>
<evidence type="ECO:0000313" key="2">
    <source>
        <dbReference type="Proteomes" id="UP000198757"/>
    </source>
</evidence>
<dbReference type="Proteomes" id="UP000198757">
    <property type="component" value="Unassembled WGS sequence"/>
</dbReference>
<proteinExistence type="predicted"/>
<protein>
    <submittedName>
        <fullName evidence="1">Uncharacterized protein</fullName>
    </submittedName>
</protein>
<dbReference type="OrthoDB" id="8564954at2"/>
<sequence>MRPGLTILLLVFLYHAYGQKQLPAVVANTYTLTEADGFPGFNYTHTFEYQASGKIYATDFFGNLHITGNNFIKSLPGFTNITNETVLQIRPGNELWIYEDPMKIFIIKNDTLWKVVEHKDKLIPVYDYPRSDRLFALKTTETSLVLYEFKEYQWLAIGDTPLPPLFHSQTRT</sequence>